<organism evidence="2">
    <name type="scientific">Arundo donax</name>
    <name type="common">Giant reed</name>
    <name type="synonym">Donax arundinaceus</name>
    <dbReference type="NCBI Taxonomy" id="35708"/>
    <lineage>
        <taxon>Eukaryota</taxon>
        <taxon>Viridiplantae</taxon>
        <taxon>Streptophyta</taxon>
        <taxon>Embryophyta</taxon>
        <taxon>Tracheophyta</taxon>
        <taxon>Spermatophyta</taxon>
        <taxon>Magnoliopsida</taxon>
        <taxon>Liliopsida</taxon>
        <taxon>Poales</taxon>
        <taxon>Poaceae</taxon>
        <taxon>PACMAD clade</taxon>
        <taxon>Arundinoideae</taxon>
        <taxon>Arundineae</taxon>
        <taxon>Arundo</taxon>
    </lineage>
</organism>
<reference evidence="2" key="1">
    <citation type="submission" date="2014-09" db="EMBL/GenBank/DDBJ databases">
        <authorList>
            <person name="Magalhaes I.L.F."/>
            <person name="Oliveira U."/>
            <person name="Santos F.R."/>
            <person name="Vidigal T.H.D.A."/>
            <person name="Brescovit A.D."/>
            <person name="Santos A.J."/>
        </authorList>
    </citation>
    <scope>NUCLEOTIDE SEQUENCE</scope>
    <source>
        <tissue evidence="2">Shoot tissue taken approximately 20 cm above the soil surface</tissue>
    </source>
</reference>
<feature type="chain" id="PRO_5002060709" evidence="1">
    <location>
        <begin position="20"/>
        <end position="70"/>
    </location>
</feature>
<feature type="signal peptide" evidence="1">
    <location>
        <begin position="1"/>
        <end position="19"/>
    </location>
</feature>
<reference evidence="2" key="2">
    <citation type="journal article" date="2015" name="Data Brief">
        <title>Shoot transcriptome of the giant reed, Arundo donax.</title>
        <authorList>
            <person name="Barrero R.A."/>
            <person name="Guerrero F.D."/>
            <person name="Moolhuijzen P."/>
            <person name="Goolsby J.A."/>
            <person name="Tidwell J."/>
            <person name="Bellgard S.E."/>
            <person name="Bellgard M.I."/>
        </authorList>
    </citation>
    <scope>NUCLEOTIDE SEQUENCE</scope>
    <source>
        <tissue evidence="2">Shoot tissue taken approximately 20 cm above the soil surface</tissue>
    </source>
</reference>
<keyword evidence="1" id="KW-0732">Signal</keyword>
<protein>
    <submittedName>
        <fullName evidence="2">Uncharacterized protein</fullName>
    </submittedName>
</protein>
<evidence type="ECO:0000313" key="2">
    <source>
        <dbReference type="EMBL" id="JAD69015.1"/>
    </source>
</evidence>
<dbReference type="EMBL" id="GBRH01228880">
    <property type="protein sequence ID" value="JAD69015.1"/>
    <property type="molecule type" value="Transcribed_RNA"/>
</dbReference>
<sequence length="70" mass="8273">MKQASQAKLSLMHLTLYLAHVLDPKTFPQLFLYCSQTSQSLPFAQLLRHHVIHQLEWRKVYHQSLPFITL</sequence>
<evidence type="ECO:0000256" key="1">
    <source>
        <dbReference type="SAM" id="SignalP"/>
    </source>
</evidence>
<proteinExistence type="predicted"/>
<dbReference type="AlphaFoldDB" id="A0A0A9C6H1"/>
<accession>A0A0A9C6H1</accession>
<name>A0A0A9C6H1_ARUDO</name>